<accession>A0A7J7GI80</accession>
<reference evidence="2 3" key="2">
    <citation type="submission" date="2020-07" db="EMBL/GenBank/DDBJ databases">
        <title>Genome assembly of wild tea tree DASZ reveals pedigree and selection history of tea varieties.</title>
        <authorList>
            <person name="Zhang W."/>
        </authorList>
    </citation>
    <scope>NUCLEOTIDE SEQUENCE [LARGE SCALE GENOMIC DNA]</scope>
    <source>
        <strain evidence="3">cv. G240</strain>
        <tissue evidence="2">Leaf</tissue>
    </source>
</reference>
<dbReference type="PANTHER" id="PTHR33736:SF13">
    <property type="entry name" value="OS11G0155100 PROTEIN"/>
    <property type="match status" value="1"/>
</dbReference>
<keyword evidence="1" id="KW-0472">Membrane</keyword>
<dbReference type="PANTHER" id="PTHR33736">
    <property type="entry name" value="F-BOX PROTEIN-RELATED"/>
    <property type="match status" value="1"/>
</dbReference>
<name>A0A7J7GI80_CAMSI</name>
<keyword evidence="1" id="KW-1133">Transmembrane helix</keyword>
<dbReference type="SUPFAM" id="SSF81383">
    <property type="entry name" value="F-box domain"/>
    <property type="match status" value="1"/>
</dbReference>
<organism evidence="2 3">
    <name type="scientific">Camellia sinensis</name>
    <name type="common">Tea plant</name>
    <name type="synonym">Thea sinensis</name>
    <dbReference type="NCBI Taxonomy" id="4442"/>
    <lineage>
        <taxon>Eukaryota</taxon>
        <taxon>Viridiplantae</taxon>
        <taxon>Streptophyta</taxon>
        <taxon>Embryophyta</taxon>
        <taxon>Tracheophyta</taxon>
        <taxon>Spermatophyta</taxon>
        <taxon>Magnoliopsida</taxon>
        <taxon>eudicotyledons</taxon>
        <taxon>Gunneridae</taxon>
        <taxon>Pentapetalae</taxon>
        <taxon>asterids</taxon>
        <taxon>Ericales</taxon>
        <taxon>Theaceae</taxon>
        <taxon>Camellia</taxon>
    </lineage>
</organism>
<evidence type="ECO:0000256" key="1">
    <source>
        <dbReference type="SAM" id="Phobius"/>
    </source>
</evidence>
<protein>
    <recommendedName>
        <fullName evidence="4">F-box domain-containing protein</fullName>
    </recommendedName>
</protein>
<evidence type="ECO:0000313" key="2">
    <source>
        <dbReference type="EMBL" id="KAF5940482.1"/>
    </source>
</evidence>
<sequence>MSSTATTTFSDVNRDIVEAHILSRLDGPTLASASCASSQVHSSSQQDHIWTTICHSTWPSTATPLLRHLISTFPGGPRSFFSLSFPFLLPTTTAAASSPPPVLISAVDIHYKNKLIFTKVQETETLTGWFRCSPFRIDLLDTKDVIPTTVCHPDSDEACAELAEEISLSWVLIDPVGRRAANLSSQKAVSVERHWLTGEVQVRFASILAGGNRRGPTSGLVQCGIVVTCGGGSEEGAGMMQLREVSLLVEDMDGMQLTGKDSLVILHNALEGKRKIKNREEEGRRRYREYLERKRERRERKLRNEGTLDMLCAAFGFGVTIFAAFWLFFICS</sequence>
<reference evidence="3" key="1">
    <citation type="journal article" date="2020" name="Nat. Commun.">
        <title>Genome assembly of wild tea tree DASZ reveals pedigree and selection history of tea varieties.</title>
        <authorList>
            <person name="Zhang W."/>
            <person name="Zhang Y."/>
            <person name="Qiu H."/>
            <person name="Guo Y."/>
            <person name="Wan H."/>
            <person name="Zhang X."/>
            <person name="Scossa F."/>
            <person name="Alseekh S."/>
            <person name="Zhang Q."/>
            <person name="Wang P."/>
            <person name="Xu L."/>
            <person name="Schmidt M.H."/>
            <person name="Jia X."/>
            <person name="Li D."/>
            <person name="Zhu A."/>
            <person name="Guo F."/>
            <person name="Chen W."/>
            <person name="Ni D."/>
            <person name="Usadel B."/>
            <person name="Fernie A.R."/>
            <person name="Wen W."/>
        </authorList>
    </citation>
    <scope>NUCLEOTIDE SEQUENCE [LARGE SCALE GENOMIC DNA]</scope>
    <source>
        <strain evidence="3">cv. G240</strain>
    </source>
</reference>
<keyword evidence="1" id="KW-0812">Transmembrane</keyword>
<gene>
    <name evidence="2" type="ORF">HYC85_021649</name>
</gene>
<evidence type="ECO:0000313" key="3">
    <source>
        <dbReference type="Proteomes" id="UP000593564"/>
    </source>
</evidence>
<feature type="transmembrane region" description="Helical" evidence="1">
    <location>
        <begin position="307"/>
        <end position="329"/>
    </location>
</feature>
<dbReference type="AlphaFoldDB" id="A0A7J7GI80"/>
<proteinExistence type="predicted"/>
<dbReference type="InterPro" id="IPR045283">
    <property type="entry name" value="AT3G44326-like"/>
</dbReference>
<dbReference type="EMBL" id="JACBKZ010000010">
    <property type="protein sequence ID" value="KAF5940482.1"/>
    <property type="molecule type" value="Genomic_DNA"/>
</dbReference>
<dbReference type="Proteomes" id="UP000593564">
    <property type="component" value="Unassembled WGS sequence"/>
</dbReference>
<dbReference type="InterPro" id="IPR036047">
    <property type="entry name" value="F-box-like_dom_sf"/>
</dbReference>
<comment type="caution">
    <text evidence="2">The sequence shown here is derived from an EMBL/GenBank/DDBJ whole genome shotgun (WGS) entry which is preliminary data.</text>
</comment>
<evidence type="ECO:0008006" key="4">
    <source>
        <dbReference type="Google" id="ProtNLM"/>
    </source>
</evidence>
<keyword evidence="3" id="KW-1185">Reference proteome</keyword>